<dbReference type="VEuPathDB" id="VectorBase:MDOMA2_009438"/>
<sequence length="238" mass="27371">MEDNVINTKLEFINLIKKFNEAKRLVTDKLMQHLDVMKENNKEVLKLIHDYNENSSKSLTPLSSTFLTTQQVAQTTMQACDEHLVNKLAQIRQGNQAIECRMQEETERSQKALYEIMNKDDVALKPYEEVVCAKEQLLNETEILNVECEELKQKALEIEQNLKSQQAQVSAEILNLELIFNKSRLEVSMAKQILNDQLFSLNLSSINDVNMNSAEIEKLTAEIVEKENKLLSLQGQNE</sequence>
<evidence type="ECO:0000313" key="4">
    <source>
        <dbReference type="RefSeq" id="XP_005174905.1"/>
    </source>
</evidence>
<feature type="coiled-coil region" evidence="1">
    <location>
        <begin position="209"/>
        <end position="236"/>
    </location>
</feature>
<evidence type="ECO:0000313" key="6">
    <source>
        <dbReference type="RefSeq" id="XP_058987021.1"/>
    </source>
</evidence>
<dbReference type="RefSeq" id="XP_058987020.1">
    <property type="nucleotide sequence ID" value="XM_059131037.1"/>
</dbReference>
<dbReference type="KEGG" id="mde:101895984"/>
<dbReference type="AlphaFoldDB" id="A0A1I8M6W2"/>
<proteinExistence type="predicted"/>
<dbReference type="VEuPathDB" id="VectorBase:MDOA001858"/>
<dbReference type="GeneID" id="101895984"/>
<feature type="coiled-coil region" evidence="1">
    <location>
        <begin position="134"/>
        <end position="168"/>
    </location>
</feature>
<organism evidence="2">
    <name type="scientific">Musca domestica</name>
    <name type="common">House fly</name>
    <dbReference type="NCBI Taxonomy" id="7370"/>
    <lineage>
        <taxon>Eukaryota</taxon>
        <taxon>Metazoa</taxon>
        <taxon>Ecdysozoa</taxon>
        <taxon>Arthropoda</taxon>
        <taxon>Hexapoda</taxon>
        <taxon>Insecta</taxon>
        <taxon>Pterygota</taxon>
        <taxon>Neoptera</taxon>
        <taxon>Endopterygota</taxon>
        <taxon>Diptera</taxon>
        <taxon>Brachycera</taxon>
        <taxon>Muscomorpha</taxon>
        <taxon>Muscoidea</taxon>
        <taxon>Muscidae</taxon>
        <taxon>Musca</taxon>
    </lineage>
</organism>
<reference evidence="2" key="1">
    <citation type="submission" date="2020-05" db="UniProtKB">
        <authorList>
            <consortium name="EnsemblMetazoa"/>
        </authorList>
    </citation>
    <scope>IDENTIFICATION</scope>
    <source>
        <strain evidence="2">Aabys</strain>
    </source>
</reference>
<protein>
    <submittedName>
        <fullName evidence="4 5">Uncharacterized protein LOC101895984</fullName>
    </submittedName>
</protein>
<keyword evidence="1" id="KW-0175">Coiled coil</keyword>
<dbReference type="RefSeq" id="XP_005174905.1">
    <property type="nucleotide sequence ID" value="XM_005174848.3"/>
</dbReference>
<dbReference type="EnsemblMetazoa" id="MDOA001858-RA">
    <property type="protein sequence ID" value="MDOA001858-PA"/>
    <property type="gene ID" value="MDOA001858"/>
</dbReference>
<evidence type="ECO:0000313" key="5">
    <source>
        <dbReference type="RefSeq" id="XP_058987020.1"/>
    </source>
</evidence>
<keyword evidence="3" id="KW-1185">Reference proteome</keyword>
<evidence type="ECO:0000313" key="3">
    <source>
        <dbReference type="Proteomes" id="UP001652621"/>
    </source>
</evidence>
<gene>
    <name evidence="2" type="primary">101895984</name>
    <name evidence="4 5 6" type="synonym">LOC101895984</name>
</gene>
<evidence type="ECO:0000313" key="2">
    <source>
        <dbReference type="EnsemblMetazoa" id="MDOA001858-PA"/>
    </source>
</evidence>
<evidence type="ECO:0000256" key="1">
    <source>
        <dbReference type="SAM" id="Coils"/>
    </source>
</evidence>
<dbReference type="SMR" id="A0A1I8M6W2"/>
<accession>A0A1I8M6W2</accession>
<reference evidence="4" key="2">
    <citation type="submission" date="2025-04" db="UniProtKB">
        <authorList>
            <consortium name="RefSeq"/>
        </authorList>
    </citation>
    <scope>IDENTIFICATION</scope>
    <source>
        <strain evidence="4 5">Aabys</strain>
        <tissue evidence="5 6">Whole body</tissue>
    </source>
</reference>
<dbReference type="RefSeq" id="XP_058987021.1">
    <property type="nucleotide sequence ID" value="XM_059131038.1"/>
</dbReference>
<name>A0A1I8M6W2_MUSDO</name>
<dbReference type="Proteomes" id="UP001652621">
    <property type="component" value="Unplaced"/>
</dbReference>
<dbReference type="OrthoDB" id="8049595at2759"/>